<protein>
    <submittedName>
        <fullName evidence="1">Uncharacterized protein</fullName>
    </submittedName>
</protein>
<reference evidence="1 2" key="1">
    <citation type="submission" date="2015-08" db="EMBL/GenBank/DDBJ databases">
        <title>Next Generation Sequencing and Analysis of the Genome of Puccinia sorghi L Schw, the Causal Agent of Maize Common Rust.</title>
        <authorList>
            <person name="Rochi L."/>
            <person name="Burguener G."/>
            <person name="Darino M."/>
            <person name="Turjanski A."/>
            <person name="Kreff E."/>
            <person name="Dieguez M.J."/>
            <person name="Sacco F."/>
        </authorList>
    </citation>
    <scope>NUCLEOTIDE SEQUENCE [LARGE SCALE GENOMIC DNA]</scope>
    <source>
        <strain evidence="1 2">RO10H11247</strain>
    </source>
</reference>
<comment type="caution">
    <text evidence="1">The sequence shown here is derived from an EMBL/GenBank/DDBJ whole genome shotgun (WGS) entry which is preliminary data.</text>
</comment>
<name>A0A0L6UZK6_9BASI</name>
<evidence type="ECO:0000313" key="2">
    <source>
        <dbReference type="Proteomes" id="UP000037035"/>
    </source>
</evidence>
<accession>A0A0L6UZK6</accession>
<feature type="non-terminal residue" evidence="1">
    <location>
        <position position="1"/>
    </location>
</feature>
<proteinExistence type="predicted"/>
<dbReference type="Proteomes" id="UP000037035">
    <property type="component" value="Unassembled WGS sequence"/>
</dbReference>
<dbReference type="STRING" id="27349.A0A0L6UZK6"/>
<organism evidence="1 2">
    <name type="scientific">Puccinia sorghi</name>
    <dbReference type="NCBI Taxonomy" id="27349"/>
    <lineage>
        <taxon>Eukaryota</taxon>
        <taxon>Fungi</taxon>
        <taxon>Dikarya</taxon>
        <taxon>Basidiomycota</taxon>
        <taxon>Pucciniomycotina</taxon>
        <taxon>Pucciniomycetes</taxon>
        <taxon>Pucciniales</taxon>
        <taxon>Pucciniaceae</taxon>
        <taxon>Puccinia</taxon>
    </lineage>
</organism>
<sequence>LAIYHLNHNRYSKCGVCTSHNKHQYLDVLIGRDDYPLPACLHLILVSTPIDARIEIDQDKFQVCKNRRLEYVHACPFRQSDISCIHDKNLYLTMPMIPWTGRTSTAKAGFICAY</sequence>
<dbReference type="EMBL" id="LAVV01008259">
    <property type="protein sequence ID" value="KNZ53315.1"/>
    <property type="molecule type" value="Genomic_DNA"/>
</dbReference>
<dbReference type="VEuPathDB" id="FungiDB:VP01_3281g3"/>
<gene>
    <name evidence="1" type="ORF">VP01_3281g3</name>
</gene>
<keyword evidence="2" id="KW-1185">Reference proteome</keyword>
<dbReference type="AlphaFoldDB" id="A0A0L6UZK6"/>
<evidence type="ECO:0000313" key="1">
    <source>
        <dbReference type="EMBL" id="KNZ53315.1"/>
    </source>
</evidence>